<dbReference type="GO" id="GO:0015031">
    <property type="term" value="P:protein transport"/>
    <property type="evidence" value="ECO:0007669"/>
    <property type="project" value="InterPro"/>
</dbReference>
<dbReference type="AlphaFoldDB" id="A0A855XPU0"/>
<dbReference type="RefSeq" id="WP_110002445.1">
    <property type="nucleotide sequence ID" value="NZ_QGTZ01000024.1"/>
</dbReference>
<dbReference type="SUPFAM" id="SSF54534">
    <property type="entry name" value="FKBP-like"/>
    <property type="match status" value="1"/>
</dbReference>
<reference evidence="1 2" key="1">
    <citation type="submission" date="2018-05" db="EMBL/GenBank/DDBJ databases">
        <title>Freshwater and sediment microbial communities from various areas in North America, analyzing microbe dynamics in response to fracking.</title>
        <authorList>
            <person name="Lamendella R."/>
        </authorList>
    </citation>
    <scope>NUCLEOTIDE SEQUENCE [LARGE SCALE GENOMIC DNA]</scope>
    <source>
        <strain evidence="1 2">DB-3</strain>
    </source>
</reference>
<dbReference type="EMBL" id="QGTZ01000024">
    <property type="protein sequence ID" value="PWW32700.1"/>
    <property type="molecule type" value="Genomic_DNA"/>
</dbReference>
<organism evidence="1 2">
    <name type="scientific">Paenibacillus pabuli</name>
    <dbReference type="NCBI Taxonomy" id="1472"/>
    <lineage>
        <taxon>Bacteria</taxon>
        <taxon>Bacillati</taxon>
        <taxon>Bacillota</taxon>
        <taxon>Bacilli</taxon>
        <taxon>Bacillales</taxon>
        <taxon>Paenibacillaceae</taxon>
        <taxon>Paenibacillus</taxon>
    </lineage>
</organism>
<evidence type="ECO:0000313" key="1">
    <source>
        <dbReference type="EMBL" id="PWW32700.1"/>
    </source>
</evidence>
<dbReference type="Gene3D" id="1.10.3120.10">
    <property type="entry name" value="Trigger factor, C-terminal domain"/>
    <property type="match status" value="1"/>
</dbReference>
<accession>A0A855XPU0</accession>
<sequence>MLKSKLIKLANYKDMEITDDVRGEPLNEIEVEGYLDKLAKRNVVTTEVEKIESGDFAVLNLKSEHEKFNRKNLKLTVGLGMFNSELETQVVGMSRGEVKTLNVHGHDVLVDVKGVQRRSLAEVSNDIISSLNIKGVTTVSEYKAHLINKDLKEKRTSAICQNIVDFVLNNSEFEISDEDSSYLYQLQLNAYELFSRRENVSLEELVNQYYGKSVDEFKKSLMIGTPNSIKYILLFLEYNKEDQNLQSIQAQYEEQIKEDSAMHGISIEEAKESHPYDFFIVSRYKGMVLVKWFNYAEERVREAEFA</sequence>
<dbReference type="GO" id="GO:0003755">
    <property type="term" value="F:peptidyl-prolyl cis-trans isomerase activity"/>
    <property type="evidence" value="ECO:0007669"/>
    <property type="project" value="InterPro"/>
</dbReference>
<dbReference type="GO" id="GO:0006457">
    <property type="term" value="P:protein folding"/>
    <property type="evidence" value="ECO:0007669"/>
    <property type="project" value="InterPro"/>
</dbReference>
<gene>
    <name evidence="1" type="ORF">DET56_12450</name>
</gene>
<comment type="caution">
    <text evidence="1">The sequence shown here is derived from an EMBL/GenBank/DDBJ whole genome shotgun (WGS) entry which is preliminary data.</text>
</comment>
<name>A0A855XPU0_9BACL</name>
<dbReference type="Gene3D" id="3.10.50.40">
    <property type="match status" value="1"/>
</dbReference>
<dbReference type="Proteomes" id="UP000247078">
    <property type="component" value="Unassembled WGS sequence"/>
</dbReference>
<evidence type="ECO:0000313" key="2">
    <source>
        <dbReference type="Proteomes" id="UP000247078"/>
    </source>
</evidence>
<dbReference type="InterPro" id="IPR037041">
    <property type="entry name" value="Trigger_fac_C_sf"/>
</dbReference>
<dbReference type="InterPro" id="IPR046357">
    <property type="entry name" value="PPIase_dom_sf"/>
</dbReference>
<proteinExistence type="predicted"/>
<protein>
    <recommendedName>
        <fullName evidence="3">Trigger factor</fullName>
    </recommendedName>
</protein>
<evidence type="ECO:0008006" key="3">
    <source>
        <dbReference type="Google" id="ProtNLM"/>
    </source>
</evidence>